<dbReference type="PANTHER" id="PTHR30572:SF4">
    <property type="entry name" value="ABC TRANSPORTER PERMEASE YTRF"/>
    <property type="match status" value="1"/>
</dbReference>
<feature type="region of interest" description="Disordered" evidence="7">
    <location>
        <begin position="906"/>
        <end position="941"/>
    </location>
</feature>
<feature type="transmembrane region" description="Helical" evidence="8">
    <location>
        <begin position="735"/>
        <end position="756"/>
    </location>
</feature>
<dbReference type="InterPro" id="IPR003838">
    <property type="entry name" value="ABC3_permease_C"/>
</dbReference>
<dbReference type="AlphaFoldDB" id="A0A3L7JX29"/>
<organism evidence="10 11">
    <name type="scientific">Falsibacillus albus</name>
    <dbReference type="NCBI Taxonomy" id="2478915"/>
    <lineage>
        <taxon>Bacteria</taxon>
        <taxon>Bacillati</taxon>
        <taxon>Bacillota</taxon>
        <taxon>Bacilli</taxon>
        <taxon>Bacillales</taxon>
        <taxon>Bacillaceae</taxon>
        <taxon>Falsibacillus</taxon>
    </lineage>
</organism>
<dbReference type="InterPro" id="IPR050250">
    <property type="entry name" value="Macrolide_Exporter_MacB"/>
</dbReference>
<keyword evidence="5 8" id="KW-0472">Membrane</keyword>
<feature type="transmembrane region" description="Helical" evidence="8">
    <location>
        <begin position="627"/>
        <end position="649"/>
    </location>
</feature>
<protein>
    <submittedName>
        <fullName evidence="10">ABC transporter permease</fullName>
    </submittedName>
</protein>
<evidence type="ECO:0000256" key="2">
    <source>
        <dbReference type="ARBA" id="ARBA00022475"/>
    </source>
</evidence>
<dbReference type="GO" id="GO:0005886">
    <property type="term" value="C:plasma membrane"/>
    <property type="evidence" value="ECO:0007669"/>
    <property type="project" value="UniProtKB-SubCell"/>
</dbReference>
<evidence type="ECO:0000256" key="5">
    <source>
        <dbReference type="ARBA" id="ARBA00023136"/>
    </source>
</evidence>
<dbReference type="OrthoDB" id="3268975at2"/>
<feature type="domain" description="ABC3 transporter permease C-terminal" evidence="9">
    <location>
        <begin position="738"/>
        <end position="846"/>
    </location>
</feature>
<keyword evidence="4 8" id="KW-1133">Transmembrane helix</keyword>
<evidence type="ECO:0000256" key="3">
    <source>
        <dbReference type="ARBA" id="ARBA00022692"/>
    </source>
</evidence>
<sequence length="1078" mass="120067">MLRFIWQNWWRNKERFILLLVGALIVSTGLSYLVGVTQSNNGTIVDELQKRWKSSYHIVVRPPGSRSVTEDKNLFEPNYLSGLAGGITMDQYETIKSMGDIDVAAPIAMLGYVNNNIVLKKLNIKEPGVYRLKMTDKTNNGASITKDTGETYFTVGGWRPVGLGKEYGTAQFDGELSYGSDVMLAGIDPEAEEKLVGLSSAIKKGNNSRYFNDEDQVQQSDIGDGLIDHSIPIIMSDKEFVDGSYTFEIERLDLPFTADQQAQTMEMVKNNGGESFLQKQKGLDHQSYTFTTEQAHEKMIQTIWDNGFVDNGSGNLSSWLMFKPSPVKYQPVTSPFSKRWPFAYEIQPYTVPENSLLGDKQSYRPVSLYGPNSNDWARLQYHYVGLFDPQKLQISKDPLTELPMETYFPSKAQLVLDENNKPVNPPIDLKPLNSPYGFLTKPPLMLTTIEAAADILGDKPISAIRIKVKGVDALTKGTQAKLEKVAKNTEDQTGLITDITLGSSPQPALTHIPGIDGKKSIGWVQQPWIKTGSSISIFKESKLGLSGVIGSVILVAIVYVFSSNLIMMYARQKEFAVLLSLGWRPSQLSYLIFLESTIIGLFVSIISWLILGFIFLSHHVETSHLRVFMIGVFGLAIYWLGSIIPGLLVRRIKPYEAMRTGEAANVSRRFIITESFFTMGVNFLFSKWKRSSLSIIAIALPTSLLIFFLFITFRLKGIMFTTWLGQYVAMEIGPMHYIAMGVAILIAILTTAEIIWQNISERQPEIALLKAVGWHNRHIRGLVLLEGAISGILAGILGFLLSMMIIWKMYTQIPYEHMPFFFVTLMIPIVIGILGALIPAEKAVKIMPYQGMQGGFENSKQTEKRFKYVFGAVGLLLFMGIVALMATAVPQVKKANNAVHAPAEEEGTIGKVHRSVPADAKIQNKSKGKDNEQTGGNPSELNKLIDSAWRTIKLGEVIHNYGDNYSFEGISGTPKALPHPKQGMTYISIPVGMDRDPGAVGKMVFKPSSYELIDGNGNHYYVEDLKVLEDQNWYGHNLLPGGGKAKVLITYQIPKNTERLYLLVHYGYLAGNILVEVK</sequence>
<evidence type="ECO:0000256" key="8">
    <source>
        <dbReference type="SAM" id="Phobius"/>
    </source>
</evidence>
<feature type="domain" description="ABC3 transporter permease C-terminal" evidence="9">
    <location>
        <begin position="548"/>
        <end position="654"/>
    </location>
</feature>
<keyword evidence="11" id="KW-1185">Reference proteome</keyword>
<feature type="transmembrane region" description="Helical" evidence="8">
    <location>
        <begin position="693"/>
        <end position="715"/>
    </location>
</feature>
<dbReference type="RefSeq" id="WP_121681302.1">
    <property type="nucleotide sequence ID" value="NZ_RCVZ01000010.1"/>
</dbReference>
<feature type="transmembrane region" description="Helical" evidence="8">
    <location>
        <begin position="588"/>
        <end position="615"/>
    </location>
</feature>
<evidence type="ECO:0000256" key="7">
    <source>
        <dbReference type="SAM" id="MobiDB-lite"/>
    </source>
</evidence>
<evidence type="ECO:0000256" key="1">
    <source>
        <dbReference type="ARBA" id="ARBA00004651"/>
    </source>
</evidence>
<dbReference type="Proteomes" id="UP000276770">
    <property type="component" value="Unassembled WGS sequence"/>
</dbReference>
<accession>A0A3L7JX29</accession>
<comment type="subcellular location">
    <subcellularLocation>
        <location evidence="1">Cell membrane</location>
        <topology evidence="1">Multi-pass membrane protein</topology>
    </subcellularLocation>
</comment>
<keyword evidence="3 8" id="KW-0812">Transmembrane</keyword>
<proteinExistence type="inferred from homology"/>
<evidence type="ECO:0000256" key="4">
    <source>
        <dbReference type="ARBA" id="ARBA00022989"/>
    </source>
</evidence>
<dbReference type="Pfam" id="PF02687">
    <property type="entry name" value="FtsX"/>
    <property type="match status" value="2"/>
</dbReference>
<comment type="similarity">
    <text evidence="6">Belongs to the ABC-4 integral membrane protein family.</text>
</comment>
<comment type="caution">
    <text evidence="10">The sequence shown here is derived from an EMBL/GenBank/DDBJ whole genome shotgun (WGS) entry which is preliminary data.</text>
</comment>
<name>A0A3L7JX29_9BACI</name>
<dbReference type="EMBL" id="RCVZ01000010">
    <property type="protein sequence ID" value="RLQ94211.1"/>
    <property type="molecule type" value="Genomic_DNA"/>
</dbReference>
<keyword evidence="2" id="KW-1003">Cell membrane</keyword>
<feature type="transmembrane region" description="Helical" evidence="8">
    <location>
        <begin position="543"/>
        <end position="567"/>
    </location>
</feature>
<reference evidence="10 11" key="1">
    <citation type="submission" date="2018-10" db="EMBL/GenBank/DDBJ databases">
        <title>Falsibacillus sp. genome draft.</title>
        <authorList>
            <person name="Shi S."/>
        </authorList>
    </citation>
    <scope>NUCLEOTIDE SEQUENCE [LARGE SCALE GENOMIC DNA]</scope>
    <source>
        <strain evidence="10 11">GY 10110</strain>
    </source>
</reference>
<evidence type="ECO:0000313" key="11">
    <source>
        <dbReference type="Proteomes" id="UP000276770"/>
    </source>
</evidence>
<feature type="transmembrane region" description="Helical" evidence="8">
    <location>
        <begin position="783"/>
        <end position="807"/>
    </location>
</feature>
<gene>
    <name evidence="10" type="ORF">D9X91_14185</name>
</gene>
<evidence type="ECO:0000259" key="9">
    <source>
        <dbReference type="Pfam" id="PF02687"/>
    </source>
</evidence>
<evidence type="ECO:0000256" key="6">
    <source>
        <dbReference type="ARBA" id="ARBA00038076"/>
    </source>
</evidence>
<evidence type="ECO:0000313" key="10">
    <source>
        <dbReference type="EMBL" id="RLQ94211.1"/>
    </source>
</evidence>
<feature type="transmembrane region" description="Helical" evidence="8">
    <location>
        <begin position="819"/>
        <end position="838"/>
    </location>
</feature>
<feature type="transmembrane region" description="Helical" evidence="8">
    <location>
        <begin position="868"/>
        <end position="889"/>
    </location>
</feature>
<dbReference type="PANTHER" id="PTHR30572">
    <property type="entry name" value="MEMBRANE COMPONENT OF TRANSPORTER-RELATED"/>
    <property type="match status" value="1"/>
</dbReference>
<dbReference type="GO" id="GO:0022857">
    <property type="term" value="F:transmembrane transporter activity"/>
    <property type="evidence" value="ECO:0007669"/>
    <property type="project" value="TreeGrafter"/>
</dbReference>